<dbReference type="AlphaFoldDB" id="A0A507QMC5"/>
<evidence type="ECO:0000313" key="7">
    <source>
        <dbReference type="EMBL" id="TQB68140.1"/>
    </source>
</evidence>
<dbReference type="EMBL" id="VIFY01000247">
    <property type="protein sequence ID" value="TQB68140.1"/>
    <property type="molecule type" value="Genomic_DNA"/>
</dbReference>
<protein>
    <recommendedName>
        <fullName evidence="6">DNA endonuclease activator Ctp1 C-terminal domain-containing protein</fullName>
    </recommendedName>
</protein>
<sequence>MEVLKRLQTSVARAFDESFDDAYRHLNADLALRDAKVSEAELAHDERMKALAKVEELERDISALQTELRQYTNGMNDVEDSVTMTKDLLHQAYAPEHVLADTVDGQNGHSPLPKRAVEAKYRALYSDAQKLAEANNRLKTEHARRKTKLLRLQQYIGRDEFTVVLDGGDTVTFRRVQRISNGVDYKNKKPRISKPNAGQLGPSDQRSEVEASTKKSSPSTRIMRESNGSELRTNVANDTDNDHSIRLNSDQLDLASTQSGDSSGPEGAVLGHSSGAPIAEVLHVRKRKRTPLPESRHMHSHLCDTATNESSERPVFIKSESVSPGPLQSPLRDRPLISAGTQDLDDIGVAIGTPEKRAISTHRTPFSPRDIPMPTSDLNDSDHHSRGQQQRIDSEPSKRPTVLQPIDSNAQALNRFDCQTDFKKRKVLAIPSITEDGDESYLHFEGRKATSMLTHNRELEQLSAPSTIHQRLENLLNGPSPSKSPLPFPKSPKGLSLPPHSHDGQIGRDLSIQHNISTSSGATTRPVVASSEAGNIYNPRRINVGNELPDMVSEDKGHRSGLTHRLDLSDFRVNPAKNQGLDFPYKSVVRKKDERKCLPGCVSEDCCGPKFRRIARSLPCTEDEARKIVEDYLGDERHILARISDDERERIFLDARAWSLANRYGRHRKNHQRAPSPPGFWRTEMPDTQELRHDREEAEKIEQETIMARRREAMRPGGLWEFADQ</sequence>
<dbReference type="InterPro" id="IPR013882">
    <property type="entry name" value="Ctp1_C"/>
</dbReference>
<evidence type="ECO:0000256" key="1">
    <source>
        <dbReference type="ARBA" id="ARBA00004123"/>
    </source>
</evidence>
<dbReference type="GO" id="GO:0005634">
    <property type="term" value="C:nucleus"/>
    <property type="evidence" value="ECO:0007669"/>
    <property type="project" value="UniProtKB-SubCell"/>
</dbReference>
<keyword evidence="3" id="KW-0539">Nucleus</keyword>
<accession>A0A507QMC5</accession>
<name>A0A507QMC5_MONPU</name>
<evidence type="ECO:0000313" key="8">
    <source>
        <dbReference type="Proteomes" id="UP000319663"/>
    </source>
</evidence>
<dbReference type="GO" id="GO:0006281">
    <property type="term" value="P:DNA repair"/>
    <property type="evidence" value="ECO:0007669"/>
    <property type="project" value="InterPro"/>
</dbReference>
<dbReference type="Pfam" id="PF08573">
    <property type="entry name" value="SAE2"/>
    <property type="match status" value="1"/>
</dbReference>
<keyword evidence="4" id="KW-0175">Coiled coil</keyword>
<evidence type="ECO:0000256" key="3">
    <source>
        <dbReference type="ARBA" id="ARBA00023242"/>
    </source>
</evidence>
<comment type="caution">
    <text evidence="7">The sequence shown here is derived from an EMBL/GenBank/DDBJ whole genome shotgun (WGS) entry which is preliminary data.</text>
</comment>
<dbReference type="Proteomes" id="UP000319663">
    <property type="component" value="Unassembled WGS sequence"/>
</dbReference>
<reference evidence="7 8" key="1">
    <citation type="submission" date="2019-06" db="EMBL/GenBank/DDBJ databases">
        <title>Wine fermentation using esterase from Monascus purpureus.</title>
        <authorList>
            <person name="Geng C."/>
            <person name="Zhang Y."/>
        </authorList>
    </citation>
    <scope>NUCLEOTIDE SEQUENCE [LARGE SCALE GENOMIC DNA]</scope>
    <source>
        <strain evidence="7">HQ1</strain>
    </source>
</reference>
<feature type="domain" description="DNA endonuclease activator Ctp1 C-terminal" evidence="6">
    <location>
        <begin position="585"/>
        <end position="690"/>
    </location>
</feature>
<feature type="region of interest" description="Disordered" evidence="5">
    <location>
        <begin position="474"/>
        <end position="501"/>
    </location>
</feature>
<proteinExistence type="predicted"/>
<comment type="subcellular location">
    <subcellularLocation>
        <location evidence="1">Nucleus</location>
    </subcellularLocation>
</comment>
<dbReference type="STRING" id="5098.A0A507QMC5"/>
<gene>
    <name evidence="7" type="ORF">MPDQ_003920</name>
</gene>
<feature type="region of interest" description="Disordered" evidence="5">
    <location>
        <begin position="352"/>
        <end position="408"/>
    </location>
</feature>
<organism evidence="7 8">
    <name type="scientific">Monascus purpureus</name>
    <name type="common">Red mold</name>
    <name type="synonym">Monascus anka</name>
    <dbReference type="NCBI Taxonomy" id="5098"/>
    <lineage>
        <taxon>Eukaryota</taxon>
        <taxon>Fungi</taxon>
        <taxon>Dikarya</taxon>
        <taxon>Ascomycota</taxon>
        <taxon>Pezizomycotina</taxon>
        <taxon>Eurotiomycetes</taxon>
        <taxon>Eurotiomycetidae</taxon>
        <taxon>Eurotiales</taxon>
        <taxon>Aspergillaceae</taxon>
        <taxon>Monascus</taxon>
    </lineage>
</organism>
<evidence type="ECO:0000259" key="6">
    <source>
        <dbReference type="Pfam" id="PF08573"/>
    </source>
</evidence>
<evidence type="ECO:0000256" key="4">
    <source>
        <dbReference type="SAM" id="Coils"/>
    </source>
</evidence>
<feature type="compositionally biased region" description="Polar residues" evidence="5">
    <location>
        <begin position="214"/>
        <end position="238"/>
    </location>
</feature>
<evidence type="ECO:0000256" key="2">
    <source>
        <dbReference type="ARBA" id="ARBA00022763"/>
    </source>
</evidence>
<keyword evidence="2" id="KW-0227">DNA damage</keyword>
<evidence type="ECO:0000256" key="5">
    <source>
        <dbReference type="SAM" id="MobiDB-lite"/>
    </source>
</evidence>
<feature type="compositionally biased region" description="Polar residues" evidence="5">
    <location>
        <begin position="246"/>
        <end position="262"/>
    </location>
</feature>
<feature type="coiled-coil region" evidence="4">
    <location>
        <begin position="40"/>
        <end position="81"/>
    </location>
</feature>
<dbReference type="OrthoDB" id="5801062at2759"/>
<keyword evidence="8" id="KW-1185">Reference proteome</keyword>
<feature type="region of interest" description="Disordered" evidence="5">
    <location>
        <begin position="184"/>
        <end position="312"/>
    </location>
</feature>